<accession>A0A5M6I9N4</accession>
<dbReference type="Proteomes" id="UP000324065">
    <property type="component" value="Unassembled WGS sequence"/>
</dbReference>
<organism evidence="1 2">
    <name type="scientific">Roseospira marina</name>
    <dbReference type="NCBI Taxonomy" id="140057"/>
    <lineage>
        <taxon>Bacteria</taxon>
        <taxon>Pseudomonadati</taxon>
        <taxon>Pseudomonadota</taxon>
        <taxon>Alphaproteobacteria</taxon>
        <taxon>Rhodospirillales</taxon>
        <taxon>Rhodospirillaceae</taxon>
        <taxon>Roseospira</taxon>
    </lineage>
</organism>
<comment type="caution">
    <text evidence="1">The sequence shown here is derived from an EMBL/GenBank/DDBJ whole genome shotgun (WGS) entry which is preliminary data.</text>
</comment>
<dbReference type="AlphaFoldDB" id="A0A5M6I9N4"/>
<sequence length="112" mass="12891">MRDLLDARPDLVFRTLETLVEQHRTAIARGAPAVLNGHKGAMQDIARKSRVMKGMTERQAQYMKDVIAEFYAERAWNILTGHNDPQIERTAEVIEDERRFKIYGTDANWGAF</sequence>
<protein>
    <submittedName>
        <fullName evidence="1">Uncharacterized protein</fullName>
    </submittedName>
</protein>
<gene>
    <name evidence="1" type="ORF">F1188_16130</name>
</gene>
<evidence type="ECO:0000313" key="2">
    <source>
        <dbReference type="Proteomes" id="UP000324065"/>
    </source>
</evidence>
<reference evidence="1 2" key="1">
    <citation type="submission" date="2019-09" db="EMBL/GenBank/DDBJ databases">
        <title>Genome sequence of Roseospira marina, one of the more divergent members of the non-sulfur purple photosynthetic bacterial family, the Rhodospirillaceae.</title>
        <authorList>
            <person name="Meyer T."/>
            <person name="Kyndt J."/>
        </authorList>
    </citation>
    <scope>NUCLEOTIDE SEQUENCE [LARGE SCALE GENOMIC DNA]</scope>
    <source>
        <strain evidence="1 2">DSM 15113</strain>
    </source>
</reference>
<dbReference type="RefSeq" id="WP_150063480.1">
    <property type="nucleotide sequence ID" value="NZ_JACHII010000014.1"/>
</dbReference>
<keyword evidence="2" id="KW-1185">Reference proteome</keyword>
<evidence type="ECO:0000313" key="1">
    <source>
        <dbReference type="EMBL" id="KAA5604388.1"/>
    </source>
</evidence>
<name>A0A5M6I9N4_9PROT</name>
<proteinExistence type="predicted"/>
<dbReference type="EMBL" id="VWPJ01000018">
    <property type="protein sequence ID" value="KAA5604388.1"/>
    <property type="molecule type" value="Genomic_DNA"/>
</dbReference>